<feature type="region of interest" description="Disordered" evidence="2">
    <location>
        <begin position="30"/>
        <end position="75"/>
    </location>
</feature>
<dbReference type="STRING" id="6210.W6UC84"/>
<dbReference type="GO" id="GO:0006364">
    <property type="term" value="P:rRNA processing"/>
    <property type="evidence" value="ECO:0007669"/>
    <property type="project" value="TreeGrafter"/>
</dbReference>
<feature type="compositionally biased region" description="Basic and acidic residues" evidence="2">
    <location>
        <begin position="9"/>
        <end position="20"/>
    </location>
</feature>
<dbReference type="AlphaFoldDB" id="W6UC84"/>
<evidence type="ECO:0000313" key="4">
    <source>
        <dbReference type="Proteomes" id="UP000019149"/>
    </source>
</evidence>
<dbReference type="KEGG" id="egl:EGR_06896"/>
<gene>
    <name evidence="3" type="ORF">EGR_06896</name>
</gene>
<accession>W6UC84</accession>
<name>W6UC84_ECHGR</name>
<comment type="similarity">
    <text evidence="1">Belongs to the bystin family.</text>
</comment>
<dbReference type="GO" id="GO:0030688">
    <property type="term" value="C:preribosome, small subunit precursor"/>
    <property type="evidence" value="ECO:0007669"/>
    <property type="project" value="TreeGrafter"/>
</dbReference>
<dbReference type="GeneID" id="36342611"/>
<comment type="caution">
    <text evidence="3">The sequence shown here is derived from an EMBL/GenBank/DDBJ whole genome shotgun (WGS) entry which is preliminary data.</text>
</comment>
<evidence type="ECO:0000256" key="1">
    <source>
        <dbReference type="ARBA" id="ARBA00007114"/>
    </source>
</evidence>
<dbReference type="InterPro" id="IPR007955">
    <property type="entry name" value="Bystin"/>
</dbReference>
<dbReference type="GO" id="GO:0005737">
    <property type="term" value="C:cytoplasm"/>
    <property type="evidence" value="ECO:0007669"/>
    <property type="project" value="TreeGrafter"/>
</dbReference>
<sequence>MPKGRSKRRREELDSTDALDERSVKRLHKLLKQSNEENDLVPKRKKVEKLNLGGSESSDEEVSAVNKNPPLHVDDEDEYNEEWEKFFKPSADSDGAYSSELLQNINEAKSVVAEEMSEYCGSLPDLDDFKAVDDFEELPDELKNHIRLLKDVLSHYRSGPLPKTIKMLPHLTGYDSLLEMLSPLEWTSHAYPRIVKVFASKGGDQASHFYEDYLLPKVRNDIAENGRLCVHLFEALIASLFRIREFLAAIFYPWIKESLFTSYFVFQFCFFRASEMSKTEGVILAHLIKKASIRAHFSAVALSLTCEEDFSIPRSMVIEAIINKRYFLPEDAVARLVAYFASFDNANCSMYFTSEGRMPLTWFKSLLSFLEFYREGVRPEEREQLVRLCRRHEHPSITPEIRALIGLIPTTTQPST</sequence>
<dbReference type="PANTHER" id="PTHR12821:SF0">
    <property type="entry name" value="BYSTIN"/>
    <property type="match status" value="1"/>
</dbReference>
<evidence type="ECO:0000256" key="2">
    <source>
        <dbReference type="SAM" id="MobiDB-lite"/>
    </source>
</evidence>
<dbReference type="Pfam" id="PF05291">
    <property type="entry name" value="Bystin"/>
    <property type="match status" value="1"/>
</dbReference>
<keyword evidence="4" id="KW-1185">Reference proteome</keyword>
<evidence type="ECO:0000313" key="3">
    <source>
        <dbReference type="EMBL" id="EUB58261.1"/>
    </source>
</evidence>
<dbReference type="GO" id="GO:0005730">
    <property type="term" value="C:nucleolus"/>
    <property type="evidence" value="ECO:0007669"/>
    <property type="project" value="TreeGrafter"/>
</dbReference>
<dbReference type="OrthoDB" id="2192561at2759"/>
<reference evidence="3 4" key="1">
    <citation type="journal article" date="2013" name="Nat. Genet.">
        <title>The genome of the hydatid tapeworm Echinococcus granulosus.</title>
        <authorList>
            <person name="Zheng H."/>
            <person name="Zhang W."/>
            <person name="Zhang L."/>
            <person name="Zhang Z."/>
            <person name="Li J."/>
            <person name="Lu G."/>
            <person name="Zhu Y."/>
            <person name="Wang Y."/>
            <person name="Huang Y."/>
            <person name="Liu J."/>
            <person name="Kang H."/>
            <person name="Chen J."/>
            <person name="Wang L."/>
            <person name="Chen A."/>
            <person name="Yu S."/>
            <person name="Gao Z."/>
            <person name="Jin L."/>
            <person name="Gu W."/>
            <person name="Wang Z."/>
            <person name="Zhao L."/>
            <person name="Shi B."/>
            <person name="Wen H."/>
            <person name="Lin R."/>
            <person name="Jones M.K."/>
            <person name="Brejova B."/>
            <person name="Vinar T."/>
            <person name="Zhao G."/>
            <person name="McManus D.P."/>
            <person name="Chen Z."/>
            <person name="Zhou Y."/>
            <person name="Wang S."/>
        </authorList>
    </citation>
    <scope>NUCLEOTIDE SEQUENCE [LARGE SCALE GENOMIC DNA]</scope>
</reference>
<organism evidence="3 4">
    <name type="scientific">Echinococcus granulosus</name>
    <name type="common">Hydatid tapeworm</name>
    <dbReference type="NCBI Taxonomy" id="6210"/>
    <lineage>
        <taxon>Eukaryota</taxon>
        <taxon>Metazoa</taxon>
        <taxon>Spiralia</taxon>
        <taxon>Lophotrochozoa</taxon>
        <taxon>Platyhelminthes</taxon>
        <taxon>Cestoda</taxon>
        <taxon>Eucestoda</taxon>
        <taxon>Cyclophyllidea</taxon>
        <taxon>Taeniidae</taxon>
        <taxon>Echinococcus</taxon>
        <taxon>Echinococcus granulosus group</taxon>
    </lineage>
</organism>
<dbReference type="CTD" id="36342611"/>
<protein>
    <submittedName>
        <fullName evidence="3">Bystin</fullName>
    </submittedName>
</protein>
<feature type="region of interest" description="Disordered" evidence="2">
    <location>
        <begin position="1"/>
        <end position="20"/>
    </location>
</feature>
<proteinExistence type="inferred from homology"/>
<dbReference type="GO" id="GO:0030515">
    <property type="term" value="F:snoRNA binding"/>
    <property type="evidence" value="ECO:0007669"/>
    <property type="project" value="TreeGrafter"/>
</dbReference>
<dbReference type="PANTHER" id="PTHR12821">
    <property type="entry name" value="BYSTIN"/>
    <property type="match status" value="1"/>
</dbReference>
<dbReference type="EMBL" id="APAU02000065">
    <property type="protein sequence ID" value="EUB58261.1"/>
    <property type="molecule type" value="Genomic_DNA"/>
</dbReference>
<dbReference type="RefSeq" id="XP_024349457.1">
    <property type="nucleotide sequence ID" value="XM_024496145.1"/>
</dbReference>
<dbReference type="OMA" id="TKLPVIW"/>
<dbReference type="Proteomes" id="UP000019149">
    <property type="component" value="Unassembled WGS sequence"/>
</dbReference>